<dbReference type="InterPro" id="IPR016161">
    <property type="entry name" value="Ald_DH/histidinol_DH"/>
</dbReference>
<dbReference type="InterPro" id="IPR016163">
    <property type="entry name" value="Ald_DH_C"/>
</dbReference>
<comment type="similarity">
    <text evidence="1">Belongs to the aldehyde dehydrogenase family.</text>
</comment>
<dbReference type="Gene3D" id="3.40.605.10">
    <property type="entry name" value="Aldehyde Dehydrogenase, Chain A, domain 1"/>
    <property type="match status" value="1"/>
</dbReference>
<dbReference type="Proteomes" id="UP000189981">
    <property type="component" value="Unassembled WGS sequence"/>
</dbReference>
<dbReference type="GO" id="GO:0004777">
    <property type="term" value="F:succinate-semialdehyde dehydrogenase (NAD+) activity"/>
    <property type="evidence" value="ECO:0007669"/>
    <property type="project" value="TreeGrafter"/>
</dbReference>
<reference evidence="6" key="1">
    <citation type="submission" date="2017-02" db="EMBL/GenBank/DDBJ databases">
        <authorList>
            <person name="Varghese N."/>
            <person name="Submissions S."/>
        </authorList>
    </citation>
    <scope>NUCLEOTIDE SEQUENCE [LARGE SCALE GENOMIC DNA]</scope>
    <source>
        <strain evidence="6">DSM 22385</strain>
    </source>
</reference>
<dbReference type="CDD" id="cd07100">
    <property type="entry name" value="ALDH_SSADH1_GabD1"/>
    <property type="match status" value="1"/>
</dbReference>
<evidence type="ECO:0000256" key="2">
    <source>
        <dbReference type="ARBA" id="ARBA00022857"/>
    </source>
</evidence>
<dbReference type="PANTHER" id="PTHR43217">
    <property type="entry name" value="SUCCINATE SEMIALDEHYDE DEHYDROGENASE [NAD(P)+] SAD"/>
    <property type="match status" value="1"/>
</dbReference>
<dbReference type="InterPro" id="IPR047110">
    <property type="entry name" value="GABD/Sad-like"/>
</dbReference>
<dbReference type="AlphaFoldDB" id="A0A1T5AT82"/>
<name>A0A1T5AT82_9SPHI</name>
<proteinExistence type="inferred from homology"/>
<dbReference type="SUPFAM" id="SSF53720">
    <property type="entry name" value="ALDH-like"/>
    <property type="match status" value="1"/>
</dbReference>
<dbReference type="STRING" id="572036.SAMN05661099_1004"/>
<sequence length="456" mass="49430">MKINSTNPFDGAVIQSYTPYSAALVDGIISDMHTAWDAWREVSFAEKSTLLHKTAQILRARKSALAMLMSIEMGKPLKSGITEIEKCAECCEFYAINAEDLLKQELVSTDARKSYVTFEPIGVVLAIMPWNFPFWQVIRFLAPTLMAGNCGVLKHASNVFGCALEIENIIKEAGFPDNVFRTLLIPGSEVERVIENEFIAAVTLTGSTAAGKKVAQKAGSLIKKTVLELGGSDAYIVLEDADLELAAETCVNSRMINSGQSCIAAKRFIVAEPILDQFTDLFVRKMASKIMGDPADEKTDIGPQARTDLRDQLHEQVKASISKGAICLLGGFIPEGNNAFYPPTVLTNVAKGMPAYDEELFGPVAAIISAKNENQAIQIANDSIYGLGAAIFSRNIERAEKIAATQLQAGSCFVNALVKSDSRLPFGGIKQSGYGRELSNYGIKEFVNIKTVYIGG</sequence>
<gene>
    <name evidence="5" type="ORF">SAMN05661099_1004</name>
</gene>
<feature type="domain" description="Aldehyde dehydrogenase" evidence="4">
    <location>
        <begin position="3"/>
        <end position="452"/>
    </location>
</feature>
<evidence type="ECO:0000256" key="3">
    <source>
        <dbReference type="ARBA" id="ARBA00023002"/>
    </source>
</evidence>
<organism evidence="5 6">
    <name type="scientific">Daejeonella lutea</name>
    <dbReference type="NCBI Taxonomy" id="572036"/>
    <lineage>
        <taxon>Bacteria</taxon>
        <taxon>Pseudomonadati</taxon>
        <taxon>Bacteroidota</taxon>
        <taxon>Sphingobacteriia</taxon>
        <taxon>Sphingobacteriales</taxon>
        <taxon>Sphingobacteriaceae</taxon>
        <taxon>Daejeonella</taxon>
    </lineage>
</organism>
<evidence type="ECO:0000313" key="6">
    <source>
        <dbReference type="Proteomes" id="UP000189981"/>
    </source>
</evidence>
<dbReference type="InterPro" id="IPR015590">
    <property type="entry name" value="Aldehyde_DH_dom"/>
</dbReference>
<dbReference type="FunFam" id="3.40.605.10:FF:000012">
    <property type="entry name" value="NAD-dependent succinate-semialdehyde dehydrogenase"/>
    <property type="match status" value="1"/>
</dbReference>
<protein>
    <submittedName>
        <fullName evidence="5">Succinate-semialdehyde dehydrogenase / glutarate-semialdehyde dehydrogenase</fullName>
    </submittedName>
</protein>
<dbReference type="FunFam" id="3.40.309.10:FF:000009">
    <property type="entry name" value="Aldehyde dehydrogenase A"/>
    <property type="match status" value="1"/>
</dbReference>
<dbReference type="InterPro" id="IPR016162">
    <property type="entry name" value="Ald_DH_N"/>
</dbReference>
<evidence type="ECO:0000313" key="5">
    <source>
        <dbReference type="EMBL" id="SKB38067.1"/>
    </source>
</evidence>
<dbReference type="OrthoDB" id="781568at2"/>
<accession>A0A1T5AT82</accession>
<dbReference type="PANTHER" id="PTHR43217:SF1">
    <property type="entry name" value="SUCCINATE SEMIALDEHYDE DEHYDROGENASE [NAD(P)+] SAD"/>
    <property type="match status" value="1"/>
</dbReference>
<dbReference type="GO" id="GO:0004030">
    <property type="term" value="F:aldehyde dehydrogenase [NAD(P)+] activity"/>
    <property type="evidence" value="ECO:0007669"/>
    <property type="project" value="InterPro"/>
</dbReference>
<keyword evidence="6" id="KW-1185">Reference proteome</keyword>
<dbReference type="Gene3D" id="3.40.309.10">
    <property type="entry name" value="Aldehyde Dehydrogenase, Chain A, domain 2"/>
    <property type="match status" value="1"/>
</dbReference>
<evidence type="ECO:0000256" key="1">
    <source>
        <dbReference type="ARBA" id="ARBA00009986"/>
    </source>
</evidence>
<dbReference type="Pfam" id="PF00171">
    <property type="entry name" value="Aldedh"/>
    <property type="match status" value="1"/>
</dbReference>
<keyword evidence="2" id="KW-0521">NADP</keyword>
<evidence type="ECO:0000259" key="4">
    <source>
        <dbReference type="Pfam" id="PF00171"/>
    </source>
</evidence>
<dbReference type="InterPro" id="IPR044148">
    <property type="entry name" value="ALDH_GabD1-like"/>
</dbReference>
<dbReference type="EMBL" id="FUYR01000001">
    <property type="protein sequence ID" value="SKB38067.1"/>
    <property type="molecule type" value="Genomic_DNA"/>
</dbReference>
<keyword evidence="3" id="KW-0560">Oxidoreductase</keyword>
<dbReference type="RefSeq" id="WP_079701526.1">
    <property type="nucleotide sequence ID" value="NZ_FUYR01000001.1"/>
</dbReference>